<comment type="subcellular location">
    <subcellularLocation>
        <location evidence="11">Cell inner membrane</location>
        <topology evidence="11">Multi-pass membrane protein</topology>
    </subcellularLocation>
    <subcellularLocation>
        <location evidence="2">Membrane</location>
        <topology evidence="2">Multi-pass membrane protein</topology>
    </subcellularLocation>
</comment>
<evidence type="ECO:0000256" key="5">
    <source>
        <dbReference type="ARBA" id="ARBA00022519"/>
    </source>
</evidence>
<evidence type="ECO:0000256" key="4">
    <source>
        <dbReference type="ARBA" id="ARBA00022475"/>
    </source>
</evidence>
<dbReference type="InterPro" id="IPR000537">
    <property type="entry name" value="UbiA_prenyltransferase"/>
</dbReference>
<evidence type="ECO:0000313" key="13">
    <source>
        <dbReference type="EMBL" id="MDP8566475.1"/>
    </source>
</evidence>
<comment type="similarity">
    <text evidence="3 11">Belongs to the UbiA prenyltransferase family.</text>
</comment>
<feature type="transmembrane region" description="Helical" evidence="11">
    <location>
        <begin position="88"/>
        <end position="109"/>
    </location>
</feature>
<feature type="transmembrane region" description="Helical" evidence="11">
    <location>
        <begin position="141"/>
        <end position="159"/>
    </location>
</feature>
<keyword evidence="11" id="KW-0460">Magnesium</keyword>
<dbReference type="InterPro" id="IPR006370">
    <property type="entry name" value="HB_polyprenyltransferase-like"/>
</dbReference>
<evidence type="ECO:0000256" key="2">
    <source>
        <dbReference type="ARBA" id="ARBA00004141"/>
    </source>
</evidence>
<dbReference type="InterPro" id="IPR044878">
    <property type="entry name" value="UbiA_sf"/>
</dbReference>
<feature type="transmembrane region" description="Helical" evidence="11">
    <location>
        <begin position="261"/>
        <end position="286"/>
    </location>
</feature>
<feature type="transmembrane region" description="Helical" evidence="11">
    <location>
        <begin position="165"/>
        <end position="187"/>
    </location>
</feature>
<dbReference type="CDD" id="cd13959">
    <property type="entry name" value="PT_UbiA_COQ2"/>
    <property type="match status" value="1"/>
</dbReference>
<dbReference type="PANTHER" id="PTHR11048">
    <property type="entry name" value="PRENYLTRANSFERASES"/>
    <property type="match status" value="1"/>
</dbReference>
<sequence>MISAQKWHAYYRLTRLDKPVGIWLLMWPTLWGLLVAGKGYPDLKIVMVFVVGTILMRSAGCAFNDIADRHWDGAVSRTKSRPLAAGEISVREAYIVAAGLVLLAFIVVLQLDRAVVLWSVPALLVAISYPYTKRFFAIPQAYLGVAFGFGIPMAFVAVQHSVPMIAWWLLLANLFWSVAYDTAYAMVDREDDLKVGIRSSAITFGRRDVLAMMLCFTLMLLIWAMLAVQLQFAWPFWLGWVLAWGQVYAQYQLVKLRMPAACFTAFLQNIWIGASLTIGLALAFWLG</sequence>
<evidence type="ECO:0000256" key="7">
    <source>
        <dbReference type="ARBA" id="ARBA00022688"/>
    </source>
</evidence>
<keyword evidence="14" id="KW-1185">Reference proteome</keyword>
<keyword evidence="7 11" id="KW-0831">Ubiquinone biosynthesis</keyword>
<evidence type="ECO:0000256" key="8">
    <source>
        <dbReference type="ARBA" id="ARBA00022692"/>
    </source>
</evidence>
<comment type="function">
    <text evidence="11">Catalyzes the prenylation of para-hydroxybenzoate (PHB) with an all-trans polyprenyl group. Mediates the second step in the final reaction sequence of ubiquinone-8 (UQ-8) biosynthesis, which is the condensation of the polyisoprenoid side chain with PHB, generating the first membrane-bound Q intermediate 3-octaprenyl-4-hydroxybenzoate.</text>
</comment>
<feature type="transmembrane region" description="Helical" evidence="11">
    <location>
        <begin position="232"/>
        <end position="249"/>
    </location>
</feature>
<dbReference type="Proteomes" id="UP001225906">
    <property type="component" value="Unassembled WGS sequence"/>
</dbReference>
<evidence type="ECO:0000256" key="1">
    <source>
        <dbReference type="ARBA" id="ARBA00001946"/>
    </source>
</evidence>
<dbReference type="EMBL" id="JAVCAP010000001">
    <property type="protein sequence ID" value="MDP8566475.1"/>
    <property type="molecule type" value="Genomic_DNA"/>
</dbReference>
<evidence type="ECO:0000256" key="6">
    <source>
        <dbReference type="ARBA" id="ARBA00022679"/>
    </source>
</evidence>
<comment type="pathway">
    <text evidence="11">Cofactor biosynthesis; ubiquinone biosynthesis.</text>
</comment>
<feature type="transmembrane region" description="Helical" evidence="11">
    <location>
        <begin position="208"/>
        <end position="226"/>
    </location>
</feature>
<evidence type="ECO:0000256" key="3">
    <source>
        <dbReference type="ARBA" id="ARBA00005985"/>
    </source>
</evidence>
<keyword evidence="4 11" id="KW-1003">Cell membrane</keyword>
<evidence type="ECO:0000256" key="10">
    <source>
        <dbReference type="ARBA" id="ARBA00023136"/>
    </source>
</evidence>
<dbReference type="GO" id="GO:0008412">
    <property type="term" value="F:4-hydroxybenzoate polyprenyltransferase activity"/>
    <property type="evidence" value="ECO:0007669"/>
    <property type="project" value="UniProtKB-EC"/>
</dbReference>
<dbReference type="EC" id="2.5.1.39" evidence="11 12"/>
<organism evidence="13 14">
    <name type="scientific">Methylophilus aquaticus</name>
    <dbReference type="NCBI Taxonomy" id="1971610"/>
    <lineage>
        <taxon>Bacteria</taxon>
        <taxon>Pseudomonadati</taxon>
        <taxon>Pseudomonadota</taxon>
        <taxon>Betaproteobacteria</taxon>
        <taxon>Nitrosomonadales</taxon>
        <taxon>Methylophilaceae</taxon>
        <taxon>Methylophilus</taxon>
    </lineage>
</organism>
<dbReference type="PANTHER" id="PTHR11048:SF28">
    <property type="entry name" value="4-HYDROXYBENZOATE POLYPRENYLTRANSFERASE, MITOCHONDRIAL"/>
    <property type="match status" value="1"/>
</dbReference>
<feature type="transmembrane region" description="Helical" evidence="11">
    <location>
        <begin position="46"/>
        <end position="67"/>
    </location>
</feature>
<feature type="transmembrane region" description="Helical" evidence="11">
    <location>
        <begin position="20"/>
        <end position="40"/>
    </location>
</feature>
<evidence type="ECO:0000256" key="11">
    <source>
        <dbReference type="HAMAP-Rule" id="MF_01635"/>
    </source>
</evidence>
<comment type="caution">
    <text evidence="13">The sequence shown here is derived from an EMBL/GenBank/DDBJ whole genome shotgun (WGS) entry which is preliminary data.</text>
</comment>
<dbReference type="Gene3D" id="1.20.120.1780">
    <property type="entry name" value="UbiA prenyltransferase"/>
    <property type="match status" value="1"/>
</dbReference>
<dbReference type="Gene3D" id="1.10.357.140">
    <property type="entry name" value="UbiA prenyltransferase"/>
    <property type="match status" value="1"/>
</dbReference>
<dbReference type="NCBIfam" id="TIGR01474">
    <property type="entry name" value="ubiA_proteo"/>
    <property type="match status" value="1"/>
</dbReference>
<keyword evidence="9 11" id="KW-1133">Transmembrane helix</keyword>
<keyword evidence="10 11" id="KW-0472">Membrane</keyword>
<name>A0ABT9JPI0_9PROT</name>
<proteinExistence type="inferred from homology"/>
<dbReference type="HAMAP" id="MF_01635">
    <property type="entry name" value="UbiA"/>
    <property type="match status" value="1"/>
</dbReference>
<evidence type="ECO:0000313" key="14">
    <source>
        <dbReference type="Proteomes" id="UP001225906"/>
    </source>
</evidence>
<comment type="catalytic activity">
    <reaction evidence="11">
        <text>all-trans-octaprenyl diphosphate + 4-hydroxybenzoate = 4-hydroxy-3-(all-trans-octaprenyl)benzoate + diphosphate</text>
        <dbReference type="Rhea" id="RHEA:27782"/>
        <dbReference type="ChEBI" id="CHEBI:1617"/>
        <dbReference type="ChEBI" id="CHEBI:17879"/>
        <dbReference type="ChEBI" id="CHEBI:33019"/>
        <dbReference type="ChEBI" id="CHEBI:57711"/>
        <dbReference type="EC" id="2.5.1.39"/>
    </reaction>
</comment>
<comment type="cofactor">
    <cofactor evidence="1 11">
        <name>Mg(2+)</name>
        <dbReference type="ChEBI" id="CHEBI:18420"/>
    </cofactor>
</comment>
<keyword evidence="6 11" id="KW-0808">Transferase</keyword>
<accession>A0ABT9JPI0</accession>
<reference evidence="14" key="1">
    <citation type="journal article" date="2019" name="Int. J. Syst. Evol. Microbiol.">
        <title>The Global Catalogue of Microorganisms (GCM) 10K type strain sequencing project: providing services to taxonomists for standard genome sequencing and annotation.</title>
        <authorList>
            <consortium name="The Broad Institute Genomics Platform"/>
            <consortium name="The Broad Institute Genome Sequencing Center for Infectious Disease"/>
            <person name="Wu L."/>
            <person name="Ma J."/>
        </authorList>
    </citation>
    <scope>NUCLEOTIDE SEQUENCE [LARGE SCALE GENOMIC DNA]</scope>
    <source>
        <strain evidence="14">VKM B-3159</strain>
    </source>
</reference>
<keyword evidence="8 11" id="KW-0812">Transmembrane</keyword>
<keyword evidence="5 11" id="KW-0997">Cell inner membrane</keyword>
<gene>
    <name evidence="11 13" type="primary">ubiA</name>
    <name evidence="13" type="ORF">Q9291_01310</name>
</gene>
<dbReference type="Pfam" id="PF01040">
    <property type="entry name" value="UbiA"/>
    <property type="match status" value="1"/>
</dbReference>
<dbReference type="InterPro" id="IPR039653">
    <property type="entry name" value="Prenyltransferase"/>
</dbReference>
<evidence type="ECO:0000256" key="12">
    <source>
        <dbReference type="NCBIfam" id="TIGR01474"/>
    </source>
</evidence>
<dbReference type="RefSeq" id="WP_306388264.1">
    <property type="nucleotide sequence ID" value="NZ_JAVCAP010000001.1"/>
</dbReference>
<protein>
    <recommendedName>
        <fullName evidence="11 12">4-hydroxybenzoate octaprenyltransferase</fullName>
        <ecNumber evidence="11 12">2.5.1.39</ecNumber>
    </recommendedName>
    <alternativeName>
        <fullName evidence="11">4-HB polyprenyltransferase</fullName>
    </alternativeName>
</protein>
<evidence type="ECO:0000256" key="9">
    <source>
        <dbReference type="ARBA" id="ARBA00022989"/>
    </source>
</evidence>